<dbReference type="RefSeq" id="WP_334470825.1">
    <property type="nucleotide sequence ID" value="NZ_BAABCB010000020.1"/>
</dbReference>
<name>A0ABP8CXB9_9FLAO</name>
<feature type="signal peptide" evidence="1">
    <location>
        <begin position="1"/>
        <end position="27"/>
    </location>
</feature>
<evidence type="ECO:0000313" key="3">
    <source>
        <dbReference type="EMBL" id="GAA4244505.1"/>
    </source>
</evidence>
<dbReference type="InterPro" id="IPR036761">
    <property type="entry name" value="TTHA0802/YceI-like_sf"/>
</dbReference>
<evidence type="ECO:0000259" key="2">
    <source>
        <dbReference type="SMART" id="SM00867"/>
    </source>
</evidence>
<dbReference type="Proteomes" id="UP001501682">
    <property type="component" value="Unassembled WGS sequence"/>
</dbReference>
<dbReference type="SUPFAM" id="SSF101874">
    <property type="entry name" value="YceI-like"/>
    <property type="match status" value="1"/>
</dbReference>
<feature type="chain" id="PRO_5047321663" description="Lipid/polyisoprenoid-binding YceI-like domain-containing protein" evidence="1">
    <location>
        <begin position="28"/>
        <end position="196"/>
    </location>
</feature>
<accession>A0ABP8CXB9</accession>
<proteinExistence type="predicted"/>
<dbReference type="Pfam" id="PF04264">
    <property type="entry name" value="YceI"/>
    <property type="match status" value="1"/>
</dbReference>
<dbReference type="EMBL" id="BAABCB010000020">
    <property type="protein sequence ID" value="GAA4244505.1"/>
    <property type="molecule type" value="Genomic_DNA"/>
</dbReference>
<dbReference type="PANTHER" id="PTHR34406:SF1">
    <property type="entry name" value="PROTEIN YCEI"/>
    <property type="match status" value="1"/>
</dbReference>
<protein>
    <recommendedName>
        <fullName evidence="2">Lipid/polyisoprenoid-binding YceI-like domain-containing protein</fullName>
    </recommendedName>
</protein>
<evidence type="ECO:0000313" key="4">
    <source>
        <dbReference type="Proteomes" id="UP001501682"/>
    </source>
</evidence>
<dbReference type="Gene3D" id="2.40.128.110">
    <property type="entry name" value="Lipid/polyisoprenoid-binding, YceI-like"/>
    <property type="match status" value="1"/>
</dbReference>
<feature type="domain" description="Lipid/polyisoprenoid-binding YceI-like" evidence="2">
    <location>
        <begin position="29"/>
        <end position="194"/>
    </location>
</feature>
<dbReference type="PANTHER" id="PTHR34406">
    <property type="entry name" value="PROTEIN YCEI"/>
    <property type="match status" value="1"/>
</dbReference>
<gene>
    <name evidence="3" type="ORF">GCM10022292_23400</name>
</gene>
<sequence length="196" mass="21764">MKHSIKFPVFFLTVFLSSLFSFQVALSQNYILNNNASVLEVHGTSSLHDWTLETEKQSGKIVIAHSGDLEIKTLSFSVEAESLKSGKSSMDKNTYKALKTEDYKTMTFDLVSVKKIEKLSDKSFKVSTTGKMTIAGVTKNMSIDMILKLEGNKVLLNGEKSFKMTDFGIDPPKALLGTIKTGDAIKIEFKSVFETK</sequence>
<keyword evidence="4" id="KW-1185">Reference proteome</keyword>
<dbReference type="SMART" id="SM00867">
    <property type="entry name" value="YceI"/>
    <property type="match status" value="1"/>
</dbReference>
<comment type="caution">
    <text evidence="3">The sequence shown here is derived from an EMBL/GenBank/DDBJ whole genome shotgun (WGS) entry which is preliminary data.</text>
</comment>
<reference evidence="4" key="1">
    <citation type="journal article" date="2019" name="Int. J. Syst. Evol. Microbiol.">
        <title>The Global Catalogue of Microorganisms (GCM) 10K type strain sequencing project: providing services to taxonomists for standard genome sequencing and annotation.</title>
        <authorList>
            <consortium name="The Broad Institute Genomics Platform"/>
            <consortium name="The Broad Institute Genome Sequencing Center for Infectious Disease"/>
            <person name="Wu L."/>
            <person name="Ma J."/>
        </authorList>
    </citation>
    <scope>NUCLEOTIDE SEQUENCE [LARGE SCALE GENOMIC DNA]</scope>
    <source>
        <strain evidence="4">JCM 17633</strain>
    </source>
</reference>
<dbReference type="InterPro" id="IPR007372">
    <property type="entry name" value="Lipid/polyisoprenoid-bd_YceI"/>
</dbReference>
<keyword evidence="1" id="KW-0732">Signal</keyword>
<organism evidence="3 4">
    <name type="scientific">Winogradskyella damuponensis</name>
    <dbReference type="NCBI Taxonomy" id="943939"/>
    <lineage>
        <taxon>Bacteria</taxon>
        <taxon>Pseudomonadati</taxon>
        <taxon>Bacteroidota</taxon>
        <taxon>Flavobacteriia</taxon>
        <taxon>Flavobacteriales</taxon>
        <taxon>Flavobacteriaceae</taxon>
        <taxon>Winogradskyella</taxon>
    </lineage>
</organism>
<evidence type="ECO:0000256" key="1">
    <source>
        <dbReference type="SAM" id="SignalP"/>
    </source>
</evidence>